<reference evidence="12" key="2">
    <citation type="submission" date="2020-10" db="UniProtKB">
        <authorList>
            <consortium name="WormBaseParasite"/>
        </authorList>
    </citation>
    <scope>IDENTIFICATION</scope>
</reference>
<keyword evidence="8" id="KW-0807">Transducer</keyword>
<dbReference type="SUPFAM" id="SSF81321">
    <property type="entry name" value="Family A G protein-coupled receptor-like"/>
    <property type="match status" value="1"/>
</dbReference>
<dbReference type="PRINTS" id="PR00237">
    <property type="entry name" value="GPCRRHODOPSN"/>
</dbReference>
<keyword evidence="5" id="KW-0297">G-protein coupled receptor</keyword>
<dbReference type="InterPro" id="IPR000276">
    <property type="entry name" value="GPCR_Rhodpsn"/>
</dbReference>
<evidence type="ECO:0000256" key="6">
    <source>
        <dbReference type="ARBA" id="ARBA00023136"/>
    </source>
</evidence>
<keyword evidence="3 9" id="KW-0812">Transmembrane</keyword>
<dbReference type="Pfam" id="PF00001">
    <property type="entry name" value="7tm_1"/>
    <property type="match status" value="1"/>
</dbReference>
<keyword evidence="4 9" id="KW-1133">Transmembrane helix</keyword>
<dbReference type="GO" id="GO:0007218">
    <property type="term" value="P:neuropeptide signaling pathway"/>
    <property type="evidence" value="ECO:0007669"/>
    <property type="project" value="TreeGrafter"/>
</dbReference>
<evidence type="ECO:0000256" key="2">
    <source>
        <dbReference type="ARBA" id="ARBA00022475"/>
    </source>
</evidence>
<evidence type="ECO:0000256" key="8">
    <source>
        <dbReference type="ARBA" id="ARBA00023224"/>
    </source>
</evidence>
<protein>
    <submittedName>
        <fullName evidence="12">G_PROTEIN_RECEP_F1_2 domain-containing protein</fullName>
    </submittedName>
</protein>
<dbReference type="Gene3D" id="1.20.1070.10">
    <property type="entry name" value="Rhodopsin 7-helix transmembrane proteins"/>
    <property type="match status" value="1"/>
</dbReference>
<feature type="transmembrane region" description="Helical" evidence="9">
    <location>
        <begin position="167"/>
        <end position="189"/>
    </location>
</feature>
<dbReference type="Proteomes" id="UP000492821">
    <property type="component" value="Unassembled WGS sequence"/>
</dbReference>
<organism evidence="11 12">
    <name type="scientific">Panagrellus redivivus</name>
    <name type="common">Microworm</name>
    <dbReference type="NCBI Taxonomy" id="6233"/>
    <lineage>
        <taxon>Eukaryota</taxon>
        <taxon>Metazoa</taxon>
        <taxon>Ecdysozoa</taxon>
        <taxon>Nematoda</taxon>
        <taxon>Chromadorea</taxon>
        <taxon>Rhabditida</taxon>
        <taxon>Tylenchina</taxon>
        <taxon>Panagrolaimomorpha</taxon>
        <taxon>Panagrolaimoidea</taxon>
        <taxon>Panagrolaimidae</taxon>
        <taxon>Panagrellus</taxon>
    </lineage>
</organism>
<evidence type="ECO:0000256" key="5">
    <source>
        <dbReference type="ARBA" id="ARBA00023040"/>
    </source>
</evidence>
<evidence type="ECO:0000256" key="1">
    <source>
        <dbReference type="ARBA" id="ARBA00004651"/>
    </source>
</evidence>
<name>A0A7E4VZ50_PANRE</name>
<keyword evidence="2" id="KW-1003">Cell membrane</keyword>
<feature type="transmembrane region" description="Helical" evidence="9">
    <location>
        <begin position="331"/>
        <end position="353"/>
    </location>
</feature>
<comment type="subcellular location">
    <subcellularLocation>
        <location evidence="1">Cell membrane</location>
        <topology evidence="1">Multi-pass membrane protein</topology>
    </subcellularLocation>
</comment>
<dbReference type="WBParaSite" id="Pan_g4664.t1">
    <property type="protein sequence ID" value="Pan_g4664.t1"/>
    <property type="gene ID" value="Pan_g4664"/>
</dbReference>
<dbReference type="AlphaFoldDB" id="A0A7E4VZ50"/>
<evidence type="ECO:0000259" key="10">
    <source>
        <dbReference type="PROSITE" id="PS50262"/>
    </source>
</evidence>
<accession>A0A7E4VZ50</accession>
<reference evidence="11" key="1">
    <citation type="journal article" date="2013" name="Genetics">
        <title>The draft genome and transcriptome of Panagrellus redivivus are shaped by the harsh demands of a free-living lifestyle.</title>
        <authorList>
            <person name="Srinivasan J."/>
            <person name="Dillman A.R."/>
            <person name="Macchietto M.G."/>
            <person name="Heikkinen L."/>
            <person name="Lakso M."/>
            <person name="Fracchia K.M."/>
            <person name="Antoshechkin I."/>
            <person name="Mortazavi A."/>
            <person name="Wong G."/>
            <person name="Sternberg P.W."/>
        </authorList>
    </citation>
    <scope>NUCLEOTIDE SEQUENCE [LARGE SCALE GENOMIC DNA]</scope>
    <source>
        <strain evidence="11">MT8872</strain>
    </source>
</reference>
<feature type="transmembrane region" description="Helical" evidence="9">
    <location>
        <begin position="229"/>
        <end position="256"/>
    </location>
</feature>
<evidence type="ECO:0000256" key="7">
    <source>
        <dbReference type="ARBA" id="ARBA00023170"/>
    </source>
</evidence>
<feature type="transmembrane region" description="Helical" evidence="9">
    <location>
        <begin position="114"/>
        <end position="135"/>
    </location>
</feature>
<keyword evidence="6 9" id="KW-0472">Membrane</keyword>
<feature type="transmembrane region" description="Helical" evidence="9">
    <location>
        <begin position="365"/>
        <end position="383"/>
    </location>
</feature>
<evidence type="ECO:0000313" key="12">
    <source>
        <dbReference type="WBParaSite" id="Pan_g4664.t1"/>
    </source>
</evidence>
<dbReference type="CDD" id="cd00637">
    <property type="entry name" value="7tm_classA_rhodopsin-like"/>
    <property type="match status" value="1"/>
</dbReference>
<feature type="transmembrane region" description="Helical" evidence="9">
    <location>
        <begin position="31"/>
        <end position="53"/>
    </location>
</feature>
<evidence type="ECO:0000256" key="4">
    <source>
        <dbReference type="ARBA" id="ARBA00022989"/>
    </source>
</evidence>
<feature type="domain" description="G-protein coupled receptors family 1 profile" evidence="10">
    <location>
        <begin position="44"/>
        <end position="381"/>
    </location>
</feature>
<proteinExistence type="predicted"/>
<dbReference type="GO" id="GO:0005886">
    <property type="term" value="C:plasma membrane"/>
    <property type="evidence" value="ECO:0007669"/>
    <property type="project" value="UniProtKB-SubCell"/>
</dbReference>
<dbReference type="InterPro" id="IPR017452">
    <property type="entry name" value="GPCR_Rhodpsn_7TM"/>
</dbReference>
<dbReference type="PROSITE" id="PS50262">
    <property type="entry name" value="G_PROTEIN_RECEP_F1_2"/>
    <property type="match status" value="1"/>
</dbReference>
<keyword evidence="11" id="KW-1185">Reference proteome</keyword>
<sequence length="386" mass="44515">MSLPETDPPYMLDKDGQLTVPSITPTDYIEMVVLVFLLLFGLPLNGLVLKRLIGEWNNGKNSARQKSEGARSTFLWLKIQLTLVDLILILCYCPSKLIWLISYQWYYGECLCKIVQYSWLFSSHLMSFAIVSIAIDRVRTVYRLMHIEKNGKVPGNSTSQLVFVKRLIVASYIASAVLSLPQFYAWILIESPNFSQCTTIWHNERALNYVQNPSESSMDVYPLERVYSLFHLLTVFWIPFLMLFFAYLYIVTYLFWYSLRPYSVSTASPKLIKHSVEMDVDSENLNLWNNRNPSPLPPLPTVKGTIKTAAGTIPAWRIEMRSKMFNTSIQVIAAYLVCWMPYNVLALAIFLHTDVQILISTHAEVLRIFIIFNTVINPFIYGFRPN</sequence>
<dbReference type="GO" id="GO:0008528">
    <property type="term" value="F:G protein-coupled peptide receptor activity"/>
    <property type="evidence" value="ECO:0007669"/>
    <property type="project" value="TreeGrafter"/>
</dbReference>
<evidence type="ECO:0000256" key="9">
    <source>
        <dbReference type="SAM" id="Phobius"/>
    </source>
</evidence>
<keyword evidence="7" id="KW-0675">Receptor</keyword>
<dbReference type="PANTHER" id="PTHR24230">
    <property type="entry name" value="G-PROTEIN COUPLED RECEPTOR"/>
    <property type="match status" value="1"/>
</dbReference>
<evidence type="ECO:0000256" key="3">
    <source>
        <dbReference type="ARBA" id="ARBA00022692"/>
    </source>
</evidence>
<dbReference type="PANTHER" id="PTHR24230:SF120">
    <property type="entry name" value="G-PROTEIN COUPLED RECEPTOR DAF-38"/>
    <property type="match status" value="1"/>
</dbReference>
<feature type="transmembrane region" description="Helical" evidence="9">
    <location>
        <begin position="74"/>
        <end position="102"/>
    </location>
</feature>
<evidence type="ECO:0000313" key="11">
    <source>
        <dbReference type="Proteomes" id="UP000492821"/>
    </source>
</evidence>